<dbReference type="InterPro" id="IPR026046">
    <property type="entry name" value="UBIAD1"/>
</dbReference>
<keyword evidence="3" id="KW-0474">Menaquinone biosynthesis</keyword>
<sequence>MTLRIFLELVEIKAKTASVFPFLLGTFYAWYHYHTIHLVPLVLFFLAMLLFNMAVDAHDNYQDYKRATKAHDYREKTNIIGVNQLDPQKIGLMTLTMMLVAAVLGLIIVAKTGWPLLFMGLWCFLVGWFYAAGPRPISGTPFGEFASGFTMGFMITLIAVYINSYDQVAFNWTLIWQVLLASGLAATMIASLLLANNFCDAEEDIQLGRKTIVYYIGVKNSLRFYVALEILGYLSLIAAVWLQLLPWLTLLTLLTVFPVTKNTRQLLAKQVKKETFPFAIKNLFITTLALVVTFGLGLLI</sequence>
<dbReference type="GO" id="GO:0046428">
    <property type="term" value="F:1,4-dihydroxy-2-naphthoate polyprenyltransferase activity"/>
    <property type="evidence" value="ECO:0007669"/>
    <property type="project" value="UniProtKB-EC"/>
</dbReference>
<dbReference type="PIRSF" id="PIRSF005355">
    <property type="entry name" value="UBIAD1"/>
    <property type="match status" value="1"/>
</dbReference>
<accession>A0ABW4J7N7</accession>
<dbReference type="Proteomes" id="UP001597267">
    <property type="component" value="Unassembled WGS sequence"/>
</dbReference>
<organism evidence="9 10">
    <name type="scientific">Agrilactobacillus yilanensis</name>
    <dbReference type="NCBI Taxonomy" id="2485997"/>
    <lineage>
        <taxon>Bacteria</taxon>
        <taxon>Bacillati</taxon>
        <taxon>Bacillota</taxon>
        <taxon>Bacilli</taxon>
        <taxon>Lactobacillales</taxon>
        <taxon>Lactobacillaceae</taxon>
        <taxon>Agrilactobacillus</taxon>
    </lineage>
</organism>
<feature type="transmembrane region" description="Helical" evidence="8">
    <location>
        <begin position="234"/>
        <end position="257"/>
    </location>
</feature>
<keyword evidence="5 8" id="KW-0812">Transmembrane</keyword>
<evidence type="ECO:0000256" key="6">
    <source>
        <dbReference type="ARBA" id="ARBA00022989"/>
    </source>
</evidence>
<evidence type="ECO:0000256" key="2">
    <source>
        <dbReference type="ARBA" id="ARBA00004863"/>
    </source>
</evidence>
<feature type="transmembrane region" description="Helical" evidence="8">
    <location>
        <begin position="145"/>
        <end position="162"/>
    </location>
</feature>
<evidence type="ECO:0000256" key="1">
    <source>
        <dbReference type="ARBA" id="ARBA00004141"/>
    </source>
</evidence>
<dbReference type="PANTHER" id="PTHR13929:SF0">
    <property type="entry name" value="UBIA PRENYLTRANSFERASE DOMAIN-CONTAINING PROTEIN 1"/>
    <property type="match status" value="1"/>
</dbReference>
<dbReference type="PANTHER" id="PTHR13929">
    <property type="entry name" value="1,4-DIHYDROXY-2-NAPHTHOATE OCTAPRENYLTRANSFERASE"/>
    <property type="match status" value="1"/>
</dbReference>
<dbReference type="Gene3D" id="1.10.357.140">
    <property type="entry name" value="UbiA prenyltransferase"/>
    <property type="match status" value="1"/>
</dbReference>
<dbReference type="NCBIfam" id="NF004752">
    <property type="entry name" value="PRK06080.1-4"/>
    <property type="match status" value="1"/>
</dbReference>
<dbReference type="RefSeq" id="WP_125712241.1">
    <property type="nucleotide sequence ID" value="NZ_JBHTOP010000026.1"/>
</dbReference>
<evidence type="ECO:0000256" key="4">
    <source>
        <dbReference type="ARBA" id="ARBA00022679"/>
    </source>
</evidence>
<dbReference type="EMBL" id="JBHTOP010000026">
    <property type="protein sequence ID" value="MFD1672389.1"/>
    <property type="molecule type" value="Genomic_DNA"/>
</dbReference>
<dbReference type="EC" id="2.5.1.74" evidence="9"/>
<feature type="transmembrane region" description="Helical" evidence="8">
    <location>
        <begin position="37"/>
        <end position="55"/>
    </location>
</feature>
<evidence type="ECO:0000313" key="9">
    <source>
        <dbReference type="EMBL" id="MFD1672389.1"/>
    </source>
</evidence>
<dbReference type="Pfam" id="PF01040">
    <property type="entry name" value="UbiA"/>
    <property type="match status" value="1"/>
</dbReference>
<name>A0ABW4J7N7_9LACO</name>
<evidence type="ECO:0000256" key="7">
    <source>
        <dbReference type="ARBA" id="ARBA00023136"/>
    </source>
</evidence>
<evidence type="ECO:0000256" key="5">
    <source>
        <dbReference type="ARBA" id="ARBA00022692"/>
    </source>
</evidence>
<comment type="caution">
    <text evidence="9">The sequence shown here is derived from an EMBL/GenBank/DDBJ whole genome shotgun (WGS) entry which is preliminary data.</text>
</comment>
<gene>
    <name evidence="9" type="ORF">ACFQ5M_09790</name>
</gene>
<keyword evidence="6 8" id="KW-1133">Transmembrane helix</keyword>
<dbReference type="InterPro" id="IPR044878">
    <property type="entry name" value="UbiA_sf"/>
</dbReference>
<keyword evidence="4 9" id="KW-0808">Transferase</keyword>
<feature type="transmembrane region" description="Helical" evidence="8">
    <location>
        <begin position="174"/>
        <end position="199"/>
    </location>
</feature>
<feature type="transmembrane region" description="Helical" evidence="8">
    <location>
        <begin position="116"/>
        <end position="133"/>
    </location>
</feature>
<comment type="subcellular location">
    <subcellularLocation>
        <location evidence="1">Membrane</location>
        <topology evidence="1">Multi-pass membrane protein</topology>
    </subcellularLocation>
</comment>
<evidence type="ECO:0000313" key="10">
    <source>
        <dbReference type="Proteomes" id="UP001597267"/>
    </source>
</evidence>
<reference evidence="10" key="1">
    <citation type="journal article" date="2019" name="Int. J. Syst. Evol. Microbiol.">
        <title>The Global Catalogue of Microorganisms (GCM) 10K type strain sequencing project: providing services to taxonomists for standard genome sequencing and annotation.</title>
        <authorList>
            <consortium name="The Broad Institute Genomics Platform"/>
            <consortium name="The Broad Institute Genome Sequencing Center for Infectious Disease"/>
            <person name="Wu L."/>
            <person name="Ma J."/>
        </authorList>
    </citation>
    <scope>NUCLEOTIDE SEQUENCE [LARGE SCALE GENOMIC DNA]</scope>
    <source>
        <strain evidence="10">CCM 8896</strain>
    </source>
</reference>
<dbReference type="InterPro" id="IPR000537">
    <property type="entry name" value="UbiA_prenyltransferase"/>
</dbReference>
<proteinExistence type="predicted"/>
<feature type="transmembrane region" description="Helical" evidence="8">
    <location>
        <begin position="90"/>
        <end position="110"/>
    </location>
</feature>
<keyword evidence="7 8" id="KW-0472">Membrane</keyword>
<dbReference type="CDD" id="cd13962">
    <property type="entry name" value="PT_UbiA_UBIAD1"/>
    <property type="match status" value="1"/>
</dbReference>
<evidence type="ECO:0000256" key="8">
    <source>
        <dbReference type="SAM" id="Phobius"/>
    </source>
</evidence>
<keyword evidence="10" id="KW-1185">Reference proteome</keyword>
<comment type="pathway">
    <text evidence="2">Quinol/quinone metabolism; menaquinone biosynthesis.</text>
</comment>
<evidence type="ECO:0000256" key="3">
    <source>
        <dbReference type="ARBA" id="ARBA00022428"/>
    </source>
</evidence>
<protein>
    <submittedName>
        <fullName evidence="9">1,4-dihydroxy-2-naphthoate polyprenyltransferase</fullName>
        <ecNumber evidence="9">2.5.1.74</ecNumber>
    </submittedName>
</protein>
<feature type="transmembrane region" description="Helical" evidence="8">
    <location>
        <begin position="278"/>
        <end position="299"/>
    </location>
</feature>